<feature type="coiled-coil region" evidence="2">
    <location>
        <begin position="505"/>
        <end position="600"/>
    </location>
</feature>
<dbReference type="PANTHER" id="PTHR10331">
    <property type="entry name" value="T COMPLEX PROTEIN 10"/>
    <property type="match status" value="1"/>
</dbReference>
<proteinExistence type="inferred from homology"/>
<dbReference type="GO" id="GO:0007140">
    <property type="term" value="P:male meiotic nuclear division"/>
    <property type="evidence" value="ECO:0007669"/>
    <property type="project" value="EnsemblMetazoa"/>
</dbReference>
<dbReference type="Proteomes" id="UP000008711">
    <property type="component" value="Unassembled WGS sequence"/>
</dbReference>
<dbReference type="OrthoDB" id="10252174at2759"/>
<dbReference type="GO" id="GO:1905793">
    <property type="term" value="P:protein localization to pericentriolar material"/>
    <property type="evidence" value="ECO:0007669"/>
    <property type="project" value="EnsemblMetazoa"/>
</dbReference>
<dbReference type="AlphaFoldDB" id="B3P2U1"/>
<dbReference type="GO" id="GO:0060271">
    <property type="term" value="P:cilium assembly"/>
    <property type="evidence" value="ECO:0007669"/>
    <property type="project" value="EnsemblMetazoa"/>
</dbReference>
<feature type="region of interest" description="Disordered" evidence="3">
    <location>
        <begin position="202"/>
        <end position="248"/>
    </location>
</feature>
<dbReference type="InterPro" id="IPR026581">
    <property type="entry name" value="TCP10L/CENPJ"/>
</dbReference>
<feature type="domain" description="Centromere protein J C-terminal" evidence="4">
    <location>
        <begin position="822"/>
        <end position="855"/>
    </location>
</feature>
<organism evidence="5 6">
    <name type="scientific">Drosophila erecta</name>
    <name type="common">Fruit fly</name>
    <dbReference type="NCBI Taxonomy" id="7220"/>
    <lineage>
        <taxon>Eukaryota</taxon>
        <taxon>Metazoa</taxon>
        <taxon>Ecdysozoa</taxon>
        <taxon>Arthropoda</taxon>
        <taxon>Hexapoda</taxon>
        <taxon>Insecta</taxon>
        <taxon>Pterygota</taxon>
        <taxon>Neoptera</taxon>
        <taxon>Endopterygota</taxon>
        <taxon>Diptera</taxon>
        <taxon>Brachycera</taxon>
        <taxon>Muscomorpha</taxon>
        <taxon>Ephydroidea</taxon>
        <taxon>Drosophilidae</taxon>
        <taxon>Drosophila</taxon>
        <taxon>Sophophora</taxon>
    </lineage>
</organism>
<dbReference type="PANTHER" id="PTHR10331:SF6">
    <property type="entry name" value="SPINDLE ASSEMBLY ABNORMAL 4"/>
    <property type="match status" value="1"/>
</dbReference>
<name>B3P2U1_DROER</name>
<dbReference type="HOGENOM" id="CLU_321665_0_0_1"/>
<dbReference type="OMA" id="GVCWAKV"/>
<dbReference type="InterPro" id="IPR047002">
    <property type="entry name" value="Tcp10_C_sf"/>
</dbReference>
<evidence type="ECO:0000256" key="2">
    <source>
        <dbReference type="SAM" id="Coils"/>
    </source>
</evidence>
<dbReference type="FunFam" id="2.60.450.20:FF:000002">
    <property type="entry name" value="Spindle assembly abnormal 4"/>
    <property type="match status" value="1"/>
</dbReference>
<feature type="domain" description="Centromere protein J C-terminal" evidence="4">
    <location>
        <begin position="783"/>
        <end position="815"/>
    </location>
</feature>
<evidence type="ECO:0000259" key="4">
    <source>
        <dbReference type="Pfam" id="PF07202"/>
    </source>
</evidence>
<dbReference type="EMBL" id="CH954181">
    <property type="protein sequence ID" value="EDV48113.1"/>
    <property type="molecule type" value="Genomic_DNA"/>
</dbReference>
<feature type="region of interest" description="Disordered" evidence="3">
    <location>
        <begin position="624"/>
        <end position="718"/>
    </location>
</feature>
<feature type="compositionally biased region" description="Low complexity" evidence="3">
    <location>
        <begin position="203"/>
        <end position="222"/>
    </location>
</feature>
<evidence type="ECO:0000256" key="1">
    <source>
        <dbReference type="ARBA" id="ARBA00005627"/>
    </source>
</evidence>
<feature type="compositionally biased region" description="Polar residues" evidence="3">
    <location>
        <begin position="624"/>
        <end position="641"/>
    </location>
</feature>
<dbReference type="GO" id="GO:0051299">
    <property type="term" value="P:centrosome separation"/>
    <property type="evidence" value="ECO:0007669"/>
    <property type="project" value="EnsemblMetazoa"/>
</dbReference>
<protein>
    <submittedName>
        <fullName evidence="5">GG13886</fullName>
    </submittedName>
</protein>
<accession>B3P2U1</accession>
<reference evidence="5 6" key="1">
    <citation type="journal article" date="2007" name="Nature">
        <title>Evolution of genes and genomes on the Drosophila phylogeny.</title>
        <authorList>
            <consortium name="Drosophila 12 Genomes Consortium"/>
            <person name="Clark A.G."/>
            <person name="Eisen M.B."/>
            <person name="Smith D.R."/>
            <person name="Bergman C.M."/>
            <person name="Oliver B."/>
            <person name="Markow T.A."/>
            <person name="Kaufman T.C."/>
            <person name="Kellis M."/>
            <person name="Gelbart W."/>
            <person name="Iyer V.N."/>
            <person name="Pollard D.A."/>
            <person name="Sackton T.B."/>
            <person name="Larracuente A.M."/>
            <person name="Singh N.D."/>
            <person name="Abad J.P."/>
            <person name="Abt D.N."/>
            <person name="Adryan B."/>
            <person name="Aguade M."/>
            <person name="Akashi H."/>
            <person name="Anderson W.W."/>
            <person name="Aquadro C.F."/>
            <person name="Ardell D.H."/>
            <person name="Arguello R."/>
            <person name="Artieri C.G."/>
            <person name="Barbash D.A."/>
            <person name="Barker D."/>
            <person name="Barsanti P."/>
            <person name="Batterham P."/>
            <person name="Batzoglou S."/>
            <person name="Begun D."/>
            <person name="Bhutkar A."/>
            <person name="Blanco E."/>
            <person name="Bosak S.A."/>
            <person name="Bradley R.K."/>
            <person name="Brand A.D."/>
            <person name="Brent M.R."/>
            <person name="Brooks A.N."/>
            <person name="Brown R.H."/>
            <person name="Butlin R.K."/>
            <person name="Caggese C."/>
            <person name="Calvi B.R."/>
            <person name="Bernardo de Carvalho A."/>
            <person name="Caspi A."/>
            <person name="Castrezana S."/>
            <person name="Celniker S.E."/>
            <person name="Chang J.L."/>
            <person name="Chapple C."/>
            <person name="Chatterji S."/>
            <person name="Chinwalla A."/>
            <person name="Civetta A."/>
            <person name="Clifton S.W."/>
            <person name="Comeron J.M."/>
            <person name="Costello J.C."/>
            <person name="Coyne J.A."/>
            <person name="Daub J."/>
            <person name="David R.G."/>
            <person name="Delcher A.L."/>
            <person name="Delehaunty K."/>
            <person name="Do C.B."/>
            <person name="Ebling H."/>
            <person name="Edwards K."/>
            <person name="Eickbush T."/>
            <person name="Evans J.D."/>
            <person name="Filipski A."/>
            <person name="Findeiss S."/>
            <person name="Freyhult E."/>
            <person name="Fulton L."/>
            <person name="Fulton R."/>
            <person name="Garcia A.C."/>
            <person name="Gardiner A."/>
            <person name="Garfield D.A."/>
            <person name="Garvin B.E."/>
            <person name="Gibson G."/>
            <person name="Gilbert D."/>
            <person name="Gnerre S."/>
            <person name="Godfrey J."/>
            <person name="Good R."/>
            <person name="Gotea V."/>
            <person name="Gravely B."/>
            <person name="Greenberg A.J."/>
            <person name="Griffiths-Jones S."/>
            <person name="Gross S."/>
            <person name="Guigo R."/>
            <person name="Gustafson E.A."/>
            <person name="Haerty W."/>
            <person name="Hahn M.W."/>
            <person name="Halligan D.L."/>
            <person name="Halpern A.L."/>
            <person name="Halter G.M."/>
            <person name="Han M.V."/>
            <person name="Heger A."/>
            <person name="Hillier L."/>
            <person name="Hinrichs A.S."/>
            <person name="Holmes I."/>
            <person name="Hoskins R.A."/>
            <person name="Hubisz M.J."/>
            <person name="Hultmark D."/>
            <person name="Huntley M.A."/>
            <person name="Jaffe D.B."/>
            <person name="Jagadeeshan S."/>
            <person name="Jeck W.R."/>
            <person name="Johnson J."/>
            <person name="Jones C.D."/>
            <person name="Jordan W.C."/>
            <person name="Karpen G.H."/>
            <person name="Kataoka E."/>
            <person name="Keightley P.D."/>
            <person name="Kheradpour P."/>
            <person name="Kirkness E.F."/>
            <person name="Koerich L.B."/>
            <person name="Kristiansen K."/>
            <person name="Kudrna D."/>
            <person name="Kulathinal R.J."/>
            <person name="Kumar S."/>
            <person name="Kwok R."/>
            <person name="Lander E."/>
            <person name="Langley C.H."/>
            <person name="Lapoint R."/>
            <person name="Lazzaro B.P."/>
            <person name="Lee S.J."/>
            <person name="Levesque L."/>
            <person name="Li R."/>
            <person name="Lin C.F."/>
            <person name="Lin M.F."/>
            <person name="Lindblad-Toh K."/>
            <person name="Llopart A."/>
            <person name="Long M."/>
            <person name="Low L."/>
            <person name="Lozovsky E."/>
            <person name="Lu J."/>
            <person name="Luo M."/>
            <person name="Machado C.A."/>
            <person name="Makalowski W."/>
            <person name="Marzo M."/>
            <person name="Matsuda M."/>
            <person name="Matzkin L."/>
            <person name="McAllister B."/>
            <person name="McBride C.S."/>
            <person name="McKernan B."/>
            <person name="McKernan K."/>
            <person name="Mendez-Lago M."/>
            <person name="Minx P."/>
            <person name="Mollenhauer M.U."/>
            <person name="Montooth K."/>
            <person name="Mount S.M."/>
            <person name="Mu X."/>
            <person name="Myers E."/>
            <person name="Negre B."/>
            <person name="Newfeld S."/>
            <person name="Nielsen R."/>
            <person name="Noor M.A."/>
            <person name="O'Grady P."/>
            <person name="Pachter L."/>
            <person name="Papaceit M."/>
            <person name="Parisi M.J."/>
            <person name="Parisi M."/>
            <person name="Parts L."/>
            <person name="Pedersen J.S."/>
            <person name="Pesole G."/>
            <person name="Phillippy A.M."/>
            <person name="Ponting C.P."/>
            <person name="Pop M."/>
            <person name="Porcelli D."/>
            <person name="Powell J.R."/>
            <person name="Prohaska S."/>
            <person name="Pruitt K."/>
            <person name="Puig M."/>
            <person name="Quesneville H."/>
            <person name="Ram K.R."/>
            <person name="Rand D."/>
            <person name="Rasmussen M.D."/>
            <person name="Reed L.K."/>
            <person name="Reenan R."/>
            <person name="Reily A."/>
            <person name="Remington K.A."/>
            <person name="Rieger T.T."/>
            <person name="Ritchie M.G."/>
            <person name="Robin C."/>
            <person name="Rogers Y.H."/>
            <person name="Rohde C."/>
            <person name="Rozas J."/>
            <person name="Rubenfield M.J."/>
            <person name="Ruiz A."/>
            <person name="Russo S."/>
            <person name="Salzberg S.L."/>
            <person name="Sanchez-Gracia A."/>
            <person name="Saranga D.J."/>
            <person name="Sato H."/>
            <person name="Schaeffer S.W."/>
            <person name="Schatz M.C."/>
            <person name="Schlenke T."/>
            <person name="Schwartz R."/>
            <person name="Segarra C."/>
            <person name="Singh R.S."/>
            <person name="Sirot L."/>
            <person name="Sirota M."/>
            <person name="Sisneros N.B."/>
            <person name="Smith C.D."/>
            <person name="Smith T.F."/>
            <person name="Spieth J."/>
            <person name="Stage D.E."/>
            <person name="Stark A."/>
            <person name="Stephan W."/>
            <person name="Strausberg R.L."/>
            <person name="Strempel S."/>
            <person name="Sturgill D."/>
            <person name="Sutton G."/>
            <person name="Sutton G.G."/>
            <person name="Tao W."/>
            <person name="Teichmann S."/>
            <person name="Tobari Y.N."/>
            <person name="Tomimura Y."/>
            <person name="Tsolas J.M."/>
            <person name="Valente V.L."/>
            <person name="Venter E."/>
            <person name="Venter J.C."/>
            <person name="Vicario S."/>
            <person name="Vieira F.G."/>
            <person name="Vilella A.J."/>
            <person name="Villasante A."/>
            <person name="Walenz B."/>
            <person name="Wang J."/>
            <person name="Wasserman M."/>
            <person name="Watts T."/>
            <person name="Wilson D."/>
            <person name="Wilson R.K."/>
            <person name="Wing R.A."/>
            <person name="Wolfner M.F."/>
            <person name="Wong A."/>
            <person name="Wong G.K."/>
            <person name="Wu C.I."/>
            <person name="Wu G."/>
            <person name="Yamamoto D."/>
            <person name="Yang H.P."/>
            <person name="Yang S.P."/>
            <person name="Yorke J.A."/>
            <person name="Yoshida K."/>
            <person name="Zdobnov E."/>
            <person name="Zhang P."/>
            <person name="Zhang Y."/>
            <person name="Zimin A.V."/>
            <person name="Baldwin J."/>
            <person name="Abdouelleil A."/>
            <person name="Abdulkadir J."/>
            <person name="Abebe A."/>
            <person name="Abera B."/>
            <person name="Abreu J."/>
            <person name="Acer S.C."/>
            <person name="Aftuck L."/>
            <person name="Alexander A."/>
            <person name="An P."/>
            <person name="Anderson E."/>
            <person name="Anderson S."/>
            <person name="Arachi H."/>
            <person name="Azer M."/>
            <person name="Bachantsang P."/>
            <person name="Barry A."/>
            <person name="Bayul T."/>
            <person name="Berlin A."/>
            <person name="Bessette D."/>
            <person name="Bloom T."/>
            <person name="Blye J."/>
            <person name="Boguslavskiy L."/>
            <person name="Bonnet C."/>
            <person name="Boukhgalter B."/>
            <person name="Bourzgui I."/>
            <person name="Brown A."/>
            <person name="Cahill P."/>
            <person name="Channer S."/>
            <person name="Cheshatsang Y."/>
            <person name="Chuda L."/>
            <person name="Citroen M."/>
            <person name="Collymore A."/>
            <person name="Cooke P."/>
            <person name="Costello M."/>
            <person name="D'Aco K."/>
            <person name="Daza R."/>
            <person name="De Haan G."/>
            <person name="DeGray S."/>
            <person name="DeMaso C."/>
            <person name="Dhargay N."/>
            <person name="Dooley K."/>
            <person name="Dooley E."/>
            <person name="Doricent M."/>
            <person name="Dorje P."/>
            <person name="Dorjee K."/>
            <person name="Dupes A."/>
            <person name="Elong R."/>
            <person name="Falk J."/>
            <person name="Farina A."/>
            <person name="Faro S."/>
            <person name="Ferguson D."/>
            <person name="Fisher S."/>
            <person name="Foley C.D."/>
            <person name="Franke A."/>
            <person name="Friedrich D."/>
            <person name="Gadbois L."/>
            <person name="Gearin G."/>
            <person name="Gearin C.R."/>
            <person name="Giannoukos G."/>
            <person name="Goode T."/>
            <person name="Graham J."/>
            <person name="Grandbois E."/>
            <person name="Grewal S."/>
            <person name="Gyaltsen K."/>
            <person name="Hafez N."/>
            <person name="Hagos B."/>
            <person name="Hall J."/>
            <person name="Henson C."/>
            <person name="Hollinger A."/>
            <person name="Honan T."/>
            <person name="Huard M.D."/>
            <person name="Hughes L."/>
            <person name="Hurhula B."/>
            <person name="Husby M.E."/>
            <person name="Kamat A."/>
            <person name="Kanga B."/>
            <person name="Kashin S."/>
            <person name="Khazanovich D."/>
            <person name="Kisner P."/>
            <person name="Lance K."/>
            <person name="Lara M."/>
            <person name="Lee W."/>
            <person name="Lennon N."/>
            <person name="Letendre F."/>
            <person name="LeVine R."/>
            <person name="Lipovsky A."/>
            <person name="Liu X."/>
            <person name="Liu J."/>
            <person name="Liu S."/>
            <person name="Lokyitsang T."/>
            <person name="Lokyitsang Y."/>
            <person name="Lubonja R."/>
            <person name="Lui A."/>
            <person name="MacDonald P."/>
            <person name="Magnisalis V."/>
            <person name="Maru K."/>
            <person name="Matthews C."/>
            <person name="McCusker W."/>
            <person name="McDonough S."/>
            <person name="Mehta T."/>
            <person name="Meldrim J."/>
            <person name="Meneus L."/>
            <person name="Mihai O."/>
            <person name="Mihalev A."/>
            <person name="Mihova T."/>
            <person name="Mittelman R."/>
            <person name="Mlenga V."/>
            <person name="Montmayeur A."/>
            <person name="Mulrain L."/>
            <person name="Navidi A."/>
            <person name="Naylor J."/>
            <person name="Negash T."/>
            <person name="Nguyen T."/>
            <person name="Nguyen N."/>
            <person name="Nicol R."/>
            <person name="Norbu C."/>
            <person name="Norbu N."/>
            <person name="Novod N."/>
            <person name="O'Neill B."/>
            <person name="Osman S."/>
            <person name="Markiewicz E."/>
            <person name="Oyono O.L."/>
            <person name="Patti C."/>
            <person name="Phunkhang P."/>
            <person name="Pierre F."/>
            <person name="Priest M."/>
            <person name="Raghuraman S."/>
            <person name="Rege F."/>
            <person name="Reyes R."/>
            <person name="Rise C."/>
            <person name="Rogov P."/>
            <person name="Ross K."/>
            <person name="Ryan E."/>
            <person name="Settipalli S."/>
            <person name="Shea T."/>
            <person name="Sherpa N."/>
            <person name="Shi L."/>
            <person name="Shih D."/>
            <person name="Sparrow T."/>
            <person name="Spaulding J."/>
            <person name="Stalker J."/>
            <person name="Stange-Thomann N."/>
            <person name="Stavropoulos S."/>
            <person name="Stone C."/>
            <person name="Strader C."/>
            <person name="Tesfaye S."/>
            <person name="Thomson T."/>
            <person name="Thoulutsang Y."/>
            <person name="Thoulutsang D."/>
            <person name="Topham K."/>
            <person name="Topping I."/>
            <person name="Tsamla T."/>
            <person name="Vassiliev H."/>
            <person name="Vo A."/>
            <person name="Wangchuk T."/>
            <person name="Wangdi T."/>
            <person name="Weiand M."/>
            <person name="Wilkinson J."/>
            <person name="Wilson A."/>
            <person name="Yadav S."/>
            <person name="Young G."/>
            <person name="Yu Q."/>
            <person name="Zembek L."/>
            <person name="Zhong D."/>
            <person name="Zimmer A."/>
            <person name="Zwirko Z."/>
            <person name="Jaffe D.B."/>
            <person name="Alvarez P."/>
            <person name="Brockman W."/>
            <person name="Butler J."/>
            <person name="Chin C."/>
            <person name="Gnerre S."/>
            <person name="Grabherr M."/>
            <person name="Kleber M."/>
            <person name="Mauceli E."/>
            <person name="MacCallum I."/>
        </authorList>
    </citation>
    <scope>NUCLEOTIDE SEQUENCE [LARGE SCALE GENOMIC DNA]</scope>
    <source>
        <strain evidence="5 6">TSC#14021-0224.01</strain>
    </source>
</reference>
<gene>
    <name evidence="5" type="primary">Dere\GG13886</name>
    <name evidence="5" type="ORF">Dere_GG13886</name>
</gene>
<feature type="domain" description="Centromere protein J C-terminal" evidence="4">
    <location>
        <begin position="860"/>
        <end position="888"/>
    </location>
</feature>
<keyword evidence="6" id="KW-1185">Reference proteome</keyword>
<dbReference type="GO" id="GO:0000242">
    <property type="term" value="C:pericentriolar material"/>
    <property type="evidence" value="ECO:0007669"/>
    <property type="project" value="EnsemblMetazoa"/>
</dbReference>
<feature type="compositionally biased region" description="Acidic residues" evidence="3">
    <location>
        <begin position="92"/>
        <end position="103"/>
    </location>
</feature>
<comment type="similarity">
    <text evidence="1">Belongs to the TCP10 family.</text>
</comment>
<dbReference type="GO" id="GO:0008356">
    <property type="term" value="P:asymmetric cell division"/>
    <property type="evidence" value="ECO:0007669"/>
    <property type="project" value="EnsemblMetazoa"/>
</dbReference>
<evidence type="ECO:0000256" key="3">
    <source>
        <dbReference type="SAM" id="MobiDB-lite"/>
    </source>
</evidence>
<dbReference type="GO" id="GO:0005814">
    <property type="term" value="C:centriole"/>
    <property type="evidence" value="ECO:0007669"/>
    <property type="project" value="EnsemblMetazoa"/>
</dbReference>
<keyword evidence="2" id="KW-0175">Coiled coil</keyword>
<feature type="compositionally biased region" description="Acidic residues" evidence="3">
    <location>
        <begin position="350"/>
        <end position="362"/>
    </location>
</feature>
<feature type="region of interest" description="Disordered" evidence="3">
    <location>
        <begin position="151"/>
        <end position="185"/>
    </location>
</feature>
<reference evidence="5 6" key="2">
    <citation type="journal article" date="2008" name="Bioinformatics">
        <title>Assembly reconciliation.</title>
        <authorList>
            <person name="Zimin A.V."/>
            <person name="Smith D.R."/>
            <person name="Sutton G."/>
            <person name="Yorke J.A."/>
        </authorList>
    </citation>
    <scope>NUCLEOTIDE SEQUENCE [LARGE SCALE GENOMIC DNA]</scope>
    <source>
        <strain evidence="5 6">TSC#14021-0224.01</strain>
    </source>
</reference>
<dbReference type="Pfam" id="PF07202">
    <property type="entry name" value="Tcp10_C"/>
    <property type="match status" value="3"/>
</dbReference>
<feature type="coiled-coil region" evidence="2">
    <location>
        <begin position="434"/>
        <end position="475"/>
    </location>
</feature>
<dbReference type="GO" id="GO:0040011">
    <property type="term" value="P:locomotion"/>
    <property type="evidence" value="ECO:0007669"/>
    <property type="project" value="EnsemblMetazoa"/>
</dbReference>
<feature type="region of interest" description="Disordered" evidence="3">
    <location>
        <begin position="350"/>
        <end position="370"/>
    </location>
</feature>
<dbReference type="GO" id="GO:0046785">
    <property type="term" value="P:microtubule polymerization"/>
    <property type="evidence" value="ECO:0007669"/>
    <property type="project" value="EnsemblMetazoa"/>
</dbReference>
<dbReference type="GO" id="GO:0060090">
    <property type="term" value="F:molecular adaptor activity"/>
    <property type="evidence" value="ECO:0007669"/>
    <property type="project" value="EnsemblMetazoa"/>
</dbReference>
<dbReference type="KEGG" id="der:6553194"/>
<dbReference type="GO" id="GO:0061511">
    <property type="term" value="P:centriole elongation"/>
    <property type="evidence" value="ECO:0007669"/>
    <property type="project" value="TreeGrafter"/>
</dbReference>
<dbReference type="GO" id="GO:0035186">
    <property type="term" value="P:syncytial blastoderm mitotic cell cycle"/>
    <property type="evidence" value="ECO:0007669"/>
    <property type="project" value="EnsemblMetazoa"/>
</dbReference>
<dbReference type="Gene3D" id="2.60.450.20">
    <property type="match status" value="1"/>
</dbReference>
<feature type="compositionally biased region" description="Polar residues" evidence="3">
    <location>
        <begin position="656"/>
        <end position="666"/>
    </location>
</feature>
<dbReference type="InterPro" id="IPR009852">
    <property type="entry name" value="CENPJ_C_dom"/>
</dbReference>
<evidence type="ECO:0000313" key="6">
    <source>
        <dbReference type="Proteomes" id="UP000008711"/>
    </source>
</evidence>
<sequence>MQEAGGSPVGTPLSQEAIAQRLAALSRWQDEQKRLLQERQSNQRVLLGLEQRNMYKMLGLLHQKAESRENSVLEESQWDEEHSIQMPRLAPEPDDQEQVDQEQDIPMTASQPTKPKRPFLRRGEGLKQRFKINPDQLRLENLPRYKFANAHPQFRTPQMKKGILKKRKSPPDPAPASAPKLPDQLDLNEQRFQQMLIAKNACSSTPDLKSSTSSSTTASSISPKVRFVEQKSRAGQTPHADDEASSEASPMTGVCWAKVLDTQRIKPAQIQRRSAHIRVEDDSNVSIFELLEQKATEGNIDMNSSCIRTFMARKDQRRLIADDSDHIVVTQQVRQMRLQPQVDPVLVQELQDEDEEDSEESTDQTLTMTPIQVGKTQVRVRFSDSNDTNEYSDGTSLNDGSNIQLFEQFKSALFQALEQKKKSSPSQQSEEPITKNLQEKANLVRTRLEELETEIAAFKEQNAQLLRLRQQHELEKAKCVQDHMEAMERVHDEKIQAEIYLHDERMKIEEERRKFEQQMRLQKSNANSKEKKEIAALKQEVEALQLQLKQKEQAHVSAQARLRAQLRASEKEQRNYRDEIELLSKENKRLEHELVKIGRENNSKMLQEINRNIARLAPKVLPSATMSQTLDENGRRTQSLDGTAGKPAKQREPNNRRQSSGTAQVRSRSRSLGRNKKKPEALDESYASSSSGESEEVQTPVTAPKADTPPAANSSSDFKREIMNADGSKDIWYPNGNLKKISADGMNVRMLYFNKDIKETDIREGTVKYYYAETNTWHTSYLDGLEILEFPNGQTEHRRQDGTVEIHFPNNSIKIVDPSDTEKLEEWRYADGTHLVQLRNGDKILNLPNGQKEIHTKLNKRREYPDGTVKLVYPDGSQETRYSNGRVRLKDKDGKLVMDTDYAKY</sequence>
<dbReference type="PhylomeDB" id="B3P2U1"/>
<feature type="region of interest" description="Disordered" evidence="3">
    <location>
        <begin position="65"/>
        <end position="127"/>
    </location>
</feature>
<dbReference type="eggNOG" id="ENOG502QQR0">
    <property type="taxonomic scope" value="Eukaryota"/>
</dbReference>
<evidence type="ECO:0000313" key="5">
    <source>
        <dbReference type="EMBL" id="EDV48113.1"/>
    </source>
</evidence>
<dbReference type="GO" id="GO:0015631">
    <property type="term" value="F:tubulin binding"/>
    <property type="evidence" value="ECO:0007669"/>
    <property type="project" value="TreeGrafter"/>
</dbReference>
<feature type="compositionally biased region" description="Basic residues" evidence="3">
    <location>
        <begin position="667"/>
        <end position="677"/>
    </location>
</feature>